<evidence type="ECO:0000256" key="2">
    <source>
        <dbReference type="SAM" id="SignalP"/>
    </source>
</evidence>
<protein>
    <recommendedName>
        <fullName evidence="6">Proteophosphoglycan 5, related</fullName>
    </recommendedName>
</protein>
<feature type="compositionally biased region" description="Polar residues" evidence="1">
    <location>
        <begin position="694"/>
        <end position="704"/>
    </location>
</feature>
<evidence type="ECO:0000313" key="4">
    <source>
        <dbReference type="EMBL" id="CEL67919.1"/>
    </source>
</evidence>
<feature type="signal peptide" evidence="2">
    <location>
        <begin position="1"/>
        <end position="27"/>
    </location>
</feature>
<feature type="compositionally biased region" description="Low complexity" evidence="1">
    <location>
        <begin position="899"/>
        <end position="910"/>
    </location>
</feature>
<feature type="region of interest" description="Disordered" evidence="1">
    <location>
        <begin position="562"/>
        <end position="725"/>
    </location>
</feature>
<dbReference type="InParanoid" id="F0VJL0"/>
<gene>
    <name evidence="4" type="ORF">BN1204_037030</name>
    <name evidence="3" type="ORF">NCLIV_037030</name>
</gene>
<feature type="compositionally biased region" description="Polar residues" evidence="1">
    <location>
        <begin position="206"/>
        <end position="221"/>
    </location>
</feature>
<feature type="region of interest" description="Disordered" evidence="1">
    <location>
        <begin position="754"/>
        <end position="778"/>
    </location>
</feature>
<feature type="compositionally biased region" description="Polar residues" evidence="1">
    <location>
        <begin position="305"/>
        <end position="394"/>
    </location>
</feature>
<reference evidence="3" key="1">
    <citation type="submission" date="2011-02" db="EMBL/GenBank/DDBJ databases">
        <authorList>
            <person name="Aslett M."/>
        </authorList>
    </citation>
    <scope>NUCLEOTIDE SEQUENCE</scope>
    <source>
        <strain evidence="3">Liverpool</strain>
    </source>
</reference>
<feature type="compositionally biased region" description="Low complexity" evidence="1">
    <location>
        <begin position="421"/>
        <end position="446"/>
    </location>
</feature>
<sequence>MKRVLLETIFLSVAGLWRLAAIRTVDAQWGNSRNGRWGAHRATGGATLPASFGSGSSRAAESVSSGSRGSSPPLILPSSTAASGGTTFSPYAARTVAAPGRGPGTPLASAGYTTTPPLLTPSSTRQGPVTYPSTLEPFPSPGTSTTLSPVASAWAPRPSPSSTTGTAEFSSFPQANPRPAWSAGSVAPSSTANRSSETFLSMPPQGLTSSSTGLTPNNAWSPTAPVSAGSSGDWSIPTSGSGPSENQTPPLATHPVFTESRLSATHGTSEMSTWGIPTVATGGGSRVPWTGMSLPNRTDVSWSSAVASTPRASLPSNSNDARPQSQLVGTASQSVRTEAIPQASSEYTVSRSSTANTAPTSSHTDQQGGADWITSSSRASWSDTNGTVPSQPTDSGRGVTDRDRRTSASSSEGQATVHELPTNTPFPSGGTTNGTSSGAARSSAGSIDRRPWEATESATFPSSHISDRSQRSAHYGSTNSVRNSDASMSTEASDYASNAPRNNAFSWGSASLNDVTTETAASTSNHLTGGDSNSPIAFMPGTNSSSGFGSVSPLEGPLVRPIPFSTNTSGDVATPGGFRLADSSEFSNGGETISSTTSPTQQLSSPLERLSPVSDRSASTTSPSSYGLSTRGTTAMEPRETRHTGLNSERASSPSLAAVETDTVSSPGQSISSGNSEGARYDTVESRVPGVAADSTSHASSPNAPNGAWTRVPNQLSGSPASSAETIGQEASNLFPSRHALVDHLAASEGILPSNQASDEERGSPKQGAQQTSHVYRCHDDSQCVERSGMIPSQNDGNVTTLPALPSSVVMESNPNSQTNDEDTLGFQRAGYIPPSAFQLNGTGASGSRAEHGHEKIGQQPRAPGELLYGELNDYLEDAEDPYAGQLGALSRAPDQDNSPTVSTTTTSPPYTYPPTYNPYSDNIDVDKIPDSPYHNYAYAEDPFPSPYSTHSRLENYGAEFNNRYYHERRIAPNISWGDYTQRKKALDEARKREEQLLQEGRIGVLDTSDTPFQGLIGYPSEFRRTPTHNSW</sequence>
<evidence type="ECO:0000256" key="1">
    <source>
        <dbReference type="SAM" id="MobiDB-lite"/>
    </source>
</evidence>
<reference evidence="4" key="4">
    <citation type="journal article" date="2015" name="PLoS ONE">
        <title>Comprehensive Evaluation of Toxoplasma gondii VEG and Neospora caninum LIV Genomes with Tachyzoite Stage Transcriptome and Proteome Defines Novel Transcript Features.</title>
        <authorList>
            <person name="Ramaprasad A."/>
            <person name="Mourier T."/>
            <person name="Naeem R."/>
            <person name="Malas T.B."/>
            <person name="Moussa E."/>
            <person name="Panigrahi A."/>
            <person name="Vermont S.J."/>
            <person name="Otto T.D."/>
            <person name="Wastling J."/>
            <person name="Pain A."/>
        </authorList>
    </citation>
    <scope>NUCLEOTIDE SEQUENCE</scope>
    <source>
        <strain evidence="4">Liverpool</strain>
    </source>
</reference>
<dbReference type="GeneID" id="13443568"/>
<feature type="compositionally biased region" description="Low complexity" evidence="1">
    <location>
        <begin position="53"/>
        <end position="81"/>
    </location>
</feature>
<evidence type="ECO:0000313" key="5">
    <source>
        <dbReference type="Proteomes" id="UP000007494"/>
    </source>
</evidence>
<dbReference type="EMBL" id="FR823390">
    <property type="protein sequence ID" value="CBZ53921.1"/>
    <property type="molecule type" value="Genomic_DNA"/>
</dbReference>
<feature type="compositionally biased region" description="Polar residues" evidence="1">
    <location>
        <begin position="187"/>
        <end position="199"/>
    </location>
</feature>
<dbReference type="EMBL" id="LN714483">
    <property type="protein sequence ID" value="CEL67919.1"/>
    <property type="molecule type" value="Genomic_DNA"/>
</dbReference>
<reference evidence="5" key="3">
    <citation type="journal article" date="2012" name="PLoS Pathog.">
        <title>Comparative genomics of the apicomplexan parasites Toxoplasma gondii and Neospora caninum: Coccidia differing in host range and transmission strategy.</title>
        <authorList>
            <person name="Reid A.J."/>
            <person name="Vermont S.J."/>
            <person name="Cotton J.A."/>
            <person name="Harris D."/>
            <person name="Hill-Cawthorne G.A."/>
            <person name="Konen-Waisman S."/>
            <person name="Latham S.M."/>
            <person name="Mourier T."/>
            <person name="Norton R."/>
            <person name="Quail M.A."/>
            <person name="Sanders M."/>
            <person name="Shanmugam D."/>
            <person name="Sohal A."/>
            <person name="Wasmuth J.D."/>
            <person name="Brunk B."/>
            <person name="Grigg M.E."/>
            <person name="Howard J.C."/>
            <person name="Parkinson J."/>
            <person name="Roos D.S."/>
            <person name="Trees A.J."/>
            <person name="Berriman M."/>
            <person name="Pain A."/>
            <person name="Wastling J.M."/>
        </authorList>
    </citation>
    <scope>NUCLEOTIDE SEQUENCE [LARGE SCALE GENOMIC DNA]</scope>
    <source>
        <strain evidence="5">Liverpool</strain>
    </source>
</reference>
<dbReference type="eggNOG" id="ENOG502QZB8">
    <property type="taxonomic scope" value="Eukaryota"/>
</dbReference>
<dbReference type="OMA" id="HERRIAP"/>
<keyword evidence="2" id="KW-0732">Signal</keyword>
<feature type="region of interest" description="Disordered" evidence="1">
    <location>
        <begin position="305"/>
        <end position="496"/>
    </location>
</feature>
<proteinExistence type="predicted"/>
<feature type="compositionally biased region" description="Polar residues" evidence="1">
    <location>
        <begin position="475"/>
        <end position="496"/>
    </location>
</feature>
<dbReference type="VEuPathDB" id="ToxoDB:NCLIV_037030"/>
<feature type="compositionally biased region" description="Polar residues" evidence="1">
    <location>
        <begin position="644"/>
        <end position="655"/>
    </location>
</feature>
<dbReference type="AlphaFoldDB" id="F0VJL0"/>
<feature type="region of interest" description="Disordered" evidence="1">
    <location>
        <begin position="521"/>
        <end position="541"/>
    </location>
</feature>
<feature type="compositionally biased region" description="Low complexity" evidence="1">
    <location>
        <begin position="665"/>
        <end position="676"/>
    </location>
</feature>
<dbReference type="Proteomes" id="UP000007494">
    <property type="component" value="Chromosome VIII"/>
</dbReference>
<dbReference type="OrthoDB" id="331372at2759"/>
<feature type="compositionally biased region" description="Polar residues" evidence="1">
    <location>
        <begin position="584"/>
        <end position="593"/>
    </location>
</feature>
<reference evidence="3" key="2">
    <citation type="submission" date="2011-03" db="EMBL/GenBank/DDBJ databases">
        <title>Comparative genomics and transcriptomics of Neospora caninum and Toxoplasma gondii.</title>
        <authorList>
            <person name="Reid A.J."/>
            <person name="Sohal A."/>
            <person name="Harris D."/>
            <person name="Quail M."/>
            <person name="Sanders M."/>
            <person name="Berriman M."/>
            <person name="Wastling J.M."/>
            <person name="Pain A."/>
        </authorList>
    </citation>
    <scope>NUCLEOTIDE SEQUENCE</scope>
    <source>
        <strain evidence="3">Liverpool</strain>
    </source>
</reference>
<feature type="compositionally biased region" description="Low complexity" evidence="1">
    <location>
        <begin position="594"/>
        <end position="607"/>
    </location>
</feature>
<dbReference type="RefSeq" id="XP_003883953.1">
    <property type="nucleotide sequence ID" value="XM_003883904.1"/>
</dbReference>
<keyword evidence="5" id="KW-1185">Reference proteome</keyword>
<feature type="compositionally biased region" description="Polar residues" evidence="1">
    <location>
        <begin position="228"/>
        <end position="250"/>
    </location>
</feature>
<feature type="region of interest" description="Disordered" evidence="1">
    <location>
        <begin position="95"/>
        <end position="251"/>
    </location>
</feature>
<feature type="compositionally biased region" description="Polar residues" evidence="1">
    <location>
        <begin position="712"/>
        <end position="725"/>
    </location>
</feature>
<feature type="region of interest" description="Disordered" evidence="1">
    <location>
        <begin position="47"/>
        <end position="81"/>
    </location>
</feature>
<feature type="compositionally biased region" description="Low complexity" evidence="1">
    <location>
        <begin position="148"/>
        <end position="162"/>
    </location>
</feature>
<feature type="compositionally biased region" description="Polar residues" evidence="1">
    <location>
        <begin position="163"/>
        <end position="174"/>
    </location>
</feature>
<feature type="compositionally biased region" description="Low complexity" evidence="1">
    <location>
        <begin position="113"/>
        <end position="124"/>
    </location>
</feature>
<evidence type="ECO:0000313" key="3">
    <source>
        <dbReference type="EMBL" id="CBZ53921.1"/>
    </source>
</evidence>
<feature type="chain" id="PRO_5007655126" description="Proteophosphoglycan 5, related" evidence="2">
    <location>
        <begin position="28"/>
        <end position="1032"/>
    </location>
</feature>
<name>F0VJL0_NEOCL</name>
<feature type="region of interest" description="Disordered" evidence="1">
    <location>
        <begin position="888"/>
        <end position="914"/>
    </location>
</feature>
<evidence type="ECO:0008006" key="6">
    <source>
        <dbReference type="Google" id="ProtNLM"/>
    </source>
</evidence>
<feature type="compositionally biased region" description="Low complexity" evidence="1">
    <location>
        <begin position="614"/>
        <end position="630"/>
    </location>
</feature>
<organism evidence="3 5">
    <name type="scientific">Neospora caninum (strain Liverpool)</name>
    <dbReference type="NCBI Taxonomy" id="572307"/>
    <lineage>
        <taxon>Eukaryota</taxon>
        <taxon>Sar</taxon>
        <taxon>Alveolata</taxon>
        <taxon>Apicomplexa</taxon>
        <taxon>Conoidasida</taxon>
        <taxon>Coccidia</taxon>
        <taxon>Eucoccidiorida</taxon>
        <taxon>Eimeriorina</taxon>
        <taxon>Sarcocystidae</taxon>
        <taxon>Neospora</taxon>
    </lineage>
</organism>
<accession>F0VJL0</accession>